<dbReference type="RefSeq" id="WP_317715068.1">
    <property type="nucleotide sequence ID" value="NZ_JAWLUM010000028.1"/>
</dbReference>
<gene>
    <name evidence="1" type="ORF">R4198_26430</name>
</gene>
<accession>A0ABU4F139</accession>
<comment type="caution">
    <text evidence="1">The sequence shown here is derived from an EMBL/GenBank/DDBJ whole genome shotgun (WGS) entry which is preliminary data.</text>
</comment>
<proteinExistence type="predicted"/>
<reference evidence="1 2" key="1">
    <citation type="submission" date="2023-10" db="EMBL/GenBank/DDBJ databases">
        <title>Development of a sustainable strategy for remediation of hydrocarbon-contaminated territories based on the waste exchange concept.</title>
        <authorList>
            <person name="Krivoruchko A."/>
        </authorList>
    </citation>
    <scope>NUCLEOTIDE SEQUENCE [LARGE SCALE GENOMIC DNA]</scope>
    <source>
        <strain evidence="1 2">IEGM 1236</strain>
    </source>
</reference>
<dbReference type="Proteomes" id="UP001185792">
    <property type="component" value="Unassembled WGS sequence"/>
</dbReference>
<name>A0ABU4F139_WILMA</name>
<dbReference type="EMBL" id="JAWLUM010000028">
    <property type="protein sequence ID" value="MDV7137229.1"/>
    <property type="molecule type" value="Genomic_DNA"/>
</dbReference>
<organism evidence="1 2">
    <name type="scientific">Williamsia marianensis</name>
    <dbReference type="NCBI Taxonomy" id="85044"/>
    <lineage>
        <taxon>Bacteria</taxon>
        <taxon>Bacillati</taxon>
        <taxon>Actinomycetota</taxon>
        <taxon>Actinomycetes</taxon>
        <taxon>Mycobacteriales</taxon>
        <taxon>Nocardiaceae</taxon>
        <taxon>Williamsia</taxon>
    </lineage>
</organism>
<evidence type="ECO:0000313" key="2">
    <source>
        <dbReference type="Proteomes" id="UP001185792"/>
    </source>
</evidence>
<sequence length="92" mass="9873">MSDSPLDTDARDMKRAIVVTQGLISAHRGNPTPLRTAFSTMRDGESLRVITALANLWVSEMGERVGAENVEVELAEALAVYTAVADQLDAAD</sequence>
<keyword evidence="2" id="KW-1185">Reference proteome</keyword>
<feature type="non-terminal residue" evidence="1">
    <location>
        <position position="92"/>
    </location>
</feature>
<evidence type="ECO:0000313" key="1">
    <source>
        <dbReference type="EMBL" id="MDV7137229.1"/>
    </source>
</evidence>
<protein>
    <submittedName>
        <fullName evidence="1">Uncharacterized protein</fullName>
    </submittedName>
</protein>